<dbReference type="PaxDb" id="39947-A0A0P0V0Y9"/>
<dbReference type="AlphaFoldDB" id="A0A0P0V0Y9"/>
<dbReference type="InParanoid" id="A0A0P0V0Y9"/>
<reference evidence="2 3" key="2">
    <citation type="journal article" date="2013" name="Plant Cell Physiol.">
        <title>Rice Annotation Project Database (RAP-DB): an integrative and interactive database for rice genomics.</title>
        <authorList>
            <person name="Sakai H."/>
            <person name="Lee S.S."/>
            <person name="Tanaka T."/>
            <person name="Numa H."/>
            <person name="Kim J."/>
            <person name="Kawahara Y."/>
            <person name="Wakimoto H."/>
            <person name="Yang C.C."/>
            <person name="Iwamoto M."/>
            <person name="Abe T."/>
            <person name="Yamada Y."/>
            <person name="Muto A."/>
            <person name="Inokuchi H."/>
            <person name="Ikemura T."/>
            <person name="Matsumoto T."/>
            <person name="Sasaki T."/>
            <person name="Itoh T."/>
        </authorList>
    </citation>
    <scope>NUCLEOTIDE SEQUENCE [LARGE SCALE GENOMIC DNA]</scope>
    <source>
        <strain evidence="3">cv. Nipponbare</strain>
    </source>
</reference>
<gene>
    <name evidence="2" type="ordered locus">Os01g0273150</name>
    <name evidence="2" type="ORF">OSNPB_010273150</name>
</gene>
<proteinExistence type="predicted"/>
<protein>
    <submittedName>
        <fullName evidence="2">Os01g0273150 protein</fullName>
    </submittedName>
</protein>
<accession>A0A0P0V0Y9</accession>
<reference evidence="3" key="1">
    <citation type="journal article" date="2005" name="Nature">
        <title>The map-based sequence of the rice genome.</title>
        <authorList>
            <consortium name="International rice genome sequencing project (IRGSP)"/>
            <person name="Matsumoto T."/>
            <person name="Wu J."/>
            <person name="Kanamori H."/>
            <person name="Katayose Y."/>
            <person name="Fujisawa M."/>
            <person name="Namiki N."/>
            <person name="Mizuno H."/>
            <person name="Yamamoto K."/>
            <person name="Antonio B.A."/>
            <person name="Baba T."/>
            <person name="Sakata K."/>
            <person name="Nagamura Y."/>
            <person name="Aoki H."/>
            <person name="Arikawa K."/>
            <person name="Arita K."/>
            <person name="Bito T."/>
            <person name="Chiden Y."/>
            <person name="Fujitsuka N."/>
            <person name="Fukunaka R."/>
            <person name="Hamada M."/>
            <person name="Harada C."/>
            <person name="Hayashi A."/>
            <person name="Hijishita S."/>
            <person name="Honda M."/>
            <person name="Hosokawa S."/>
            <person name="Ichikawa Y."/>
            <person name="Idonuma A."/>
            <person name="Iijima M."/>
            <person name="Ikeda M."/>
            <person name="Ikeno M."/>
            <person name="Ito K."/>
            <person name="Ito S."/>
            <person name="Ito T."/>
            <person name="Ito Y."/>
            <person name="Ito Y."/>
            <person name="Iwabuchi A."/>
            <person name="Kamiya K."/>
            <person name="Karasawa W."/>
            <person name="Kurita K."/>
            <person name="Katagiri S."/>
            <person name="Kikuta A."/>
            <person name="Kobayashi H."/>
            <person name="Kobayashi N."/>
            <person name="Machita K."/>
            <person name="Maehara T."/>
            <person name="Masukawa M."/>
            <person name="Mizubayashi T."/>
            <person name="Mukai Y."/>
            <person name="Nagasaki H."/>
            <person name="Nagata Y."/>
            <person name="Naito S."/>
            <person name="Nakashima M."/>
            <person name="Nakama Y."/>
            <person name="Nakamichi Y."/>
            <person name="Nakamura M."/>
            <person name="Meguro A."/>
            <person name="Negishi M."/>
            <person name="Ohta I."/>
            <person name="Ohta T."/>
            <person name="Okamoto M."/>
            <person name="Ono N."/>
            <person name="Saji S."/>
            <person name="Sakaguchi M."/>
            <person name="Sakai K."/>
            <person name="Shibata M."/>
            <person name="Shimokawa T."/>
            <person name="Song J."/>
            <person name="Takazaki Y."/>
            <person name="Terasawa K."/>
            <person name="Tsugane M."/>
            <person name="Tsuji K."/>
            <person name="Ueda S."/>
            <person name="Waki K."/>
            <person name="Yamagata H."/>
            <person name="Yamamoto M."/>
            <person name="Yamamoto S."/>
            <person name="Yamane H."/>
            <person name="Yoshiki S."/>
            <person name="Yoshihara R."/>
            <person name="Yukawa K."/>
            <person name="Zhong H."/>
            <person name="Yano M."/>
            <person name="Yuan Q."/>
            <person name="Ouyang S."/>
            <person name="Liu J."/>
            <person name="Jones K.M."/>
            <person name="Gansberger K."/>
            <person name="Moffat K."/>
            <person name="Hill J."/>
            <person name="Bera J."/>
            <person name="Fadrosh D."/>
            <person name="Jin S."/>
            <person name="Johri S."/>
            <person name="Kim M."/>
            <person name="Overton L."/>
            <person name="Reardon M."/>
            <person name="Tsitrin T."/>
            <person name="Vuong H."/>
            <person name="Weaver B."/>
            <person name="Ciecko A."/>
            <person name="Tallon L."/>
            <person name="Jackson J."/>
            <person name="Pai G."/>
            <person name="Aken S.V."/>
            <person name="Utterback T."/>
            <person name="Reidmuller S."/>
            <person name="Feldblyum T."/>
            <person name="Hsiao J."/>
            <person name="Zismann V."/>
            <person name="Iobst S."/>
            <person name="de Vazeille A.R."/>
            <person name="Buell C.R."/>
            <person name="Ying K."/>
            <person name="Li Y."/>
            <person name="Lu T."/>
            <person name="Huang Y."/>
            <person name="Zhao Q."/>
            <person name="Feng Q."/>
            <person name="Zhang L."/>
            <person name="Zhu J."/>
            <person name="Weng Q."/>
            <person name="Mu J."/>
            <person name="Lu Y."/>
            <person name="Fan D."/>
            <person name="Liu Y."/>
            <person name="Guan J."/>
            <person name="Zhang Y."/>
            <person name="Yu S."/>
            <person name="Liu X."/>
            <person name="Zhang Y."/>
            <person name="Hong G."/>
            <person name="Han B."/>
            <person name="Choisne N."/>
            <person name="Demange N."/>
            <person name="Orjeda G."/>
            <person name="Samain S."/>
            <person name="Cattolico L."/>
            <person name="Pelletier E."/>
            <person name="Couloux A."/>
            <person name="Segurens B."/>
            <person name="Wincker P."/>
            <person name="D'Hont A."/>
            <person name="Scarpelli C."/>
            <person name="Weissenbach J."/>
            <person name="Salanoubat M."/>
            <person name="Quetier F."/>
            <person name="Yu Y."/>
            <person name="Kim H.R."/>
            <person name="Rambo T."/>
            <person name="Currie J."/>
            <person name="Collura K."/>
            <person name="Luo M."/>
            <person name="Yang T."/>
            <person name="Ammiraju J.S.S."/>
            <person name="Engler F."/>
            <person name="Soderlund C."/>
            <person name="Wing R.A."/>
            <person name="Palmer L.E."/>
            <person name="de la Bastide M."/>
            <person name="Spiegel L."/>
            <person name="Nascimento L."/>
            <person name="Zutavern T."/>
            <person name="O'Shaughnessy A."/>
            <person name="Dike S."/>
            <person name="Dedhia N."/>
            <person name="Preston R."/>
            <person name="Balija V."/>
            <person name="McCombie W.R."/>
            <person name="Chow T."/>
            <person name="Chen H."/>
            <person name="Chung M."/>
            <person name="Chen C."/>
            <person name="Shaw J."/>
            <person name="Wu H."/>
            <person name="Hsiao K."/>
            <person name="Chao Y."/>
            <person name="Chu M."/>
            <person name="Cheng C."/>
            <person name="Hour A."/>
            <person name="Lee P."/>
            <person name="Lin S."/>
            <person name="Lin Y."/>
            <person name="Liou J."/>
            <person name="Liu S."/>
            <person name="Hsing Y."/>
            <person name="Raghuvanshi S."/>
            <person name="Mohanty A."/>
            <person name="Bharti A.K."/>
            <person name="Gaur A."/>
            <person name="Gupta V."/>
            <person name="Kumar D."/>
            <person name="Ravi V."/>
            <person name="Vij S."/>
            <person name="Kapur A."/>
            <person name="Khurana P."/>
            <person name="Khurana P."/>
            <person name="Khurana J.P."/>
            <person name="Tyagi A.K."/>
            <person name="Gaikwad K."/>
            <person name="Singh A."/>
            <person name="Dalal V."/>
            <person name="Srivastava S."/>
            <person name="Dixit A."/>
            <person name="Pal A.K."/>
            <person name="Ghazi I.A."/>
            <person name="Yadav M."/>
            <person name="Pandit A."/>
            <person name="Bhargava A."/>
            <person name="Sureshbabu K."/>
            <person name="Batra K."/>
            <person name="Sharma T.R."/>
            <person name="Mohapatra T."/>
            <person name="Singh N.K."/>
            <person name="Messing J."/>
            <person name="Nelson A.B."/>
            <person name="Fuks G."/>
            <person name="Kavchok S."/>
            <person name="Keizer G."/>
            <person name="Linton E."/>
            <person name="Llaca V."/>
            <person name="Song R."/>
            <person name="Tanyolac B."/>
            <person name="Young S."/>
            <person name="Ho-Il K."/>
            <person name="Hahn J.H."/>
            <person name="Sangsakoo G."/>
            <person name="Vanavichit A."/>
            <person name="de Mattos Luiz.A.T."/>
            <person name="Zimmer P.D."/>
            <person name="Malone G."/>
            <person name="Dellagostin O."/>
            <person name="de Oliveira A.C."/>
            <person name="Bevan M."/>
            <person name="Bancroft I."/>
            <person name="Minx P."/>
            <person name="Cordum H."/>
            <person name="Wilson R."/>
            <person name="Cheng Z."/>
            <person name="Jin W."/>
            <person name="Jiang J."/>
            <person name="Leong S.A."/>
            <person name="Iwama H."/>
            <person name="Gojobori T."/>
            <person name="Itoh T."/>
            <person name="Niimura Y."/>
            <person name="Fujii Y."/>
            <person name="Habara T."/>
            <person name="Sakai H."/>
            <person name="Sato Y."/>
            <person name="Wilson G."/>
            <person name="Kumar K."/>
            <person name="McCouch S."/>
            <person name="Juretic N."/>
            <person name="Hoen D."/>
            <person name="Wright S."/>
            <person name="Bruskiewich R."/>
            <person name="Bureau T."/>
            <person name="Miyao A."/>
            <person name="Hirochika H."/>
            <person name="Nishikawa T."/>
            <person name="Kadowaki K."/>
            <person name="Sugiura M."/>
            <person name="Burr B."/>
            <person name="Sasaki T."/>
        </authorList>
    </citation>
    <scope>NUCLEOTIDE SEQUENCE [LARGE SCALE GENOMIC DNA]</scope>
    <source>
        <strain evidence="3">cv. Nipponbare</strain>
    </source>
</reference>
<organism evidence="2 3">
    <name type="scientific">Oryza sativa subsp. japonica</name>
    <name type="common">Rice</name>
    <dbReference type="NCBI Taxonomy" id="39947"/>
    <lineage>
        <taxon>Eukaryota</taxon>
        <taxon>Viridiplantae</taxon>
        <taxon>Streptophyta</taxon>
        <taxon>Embryophyta</taxon>
        <taxon>Tracheophyta</taxon>
        <taxon>Spermatophyta</taxon>
        <taxon>Magnoliopsida</taxon>
        <taxon>Liliopsida</taxon>
        <taxon>Poales</taxon>
        <taxon>Poaceae</taxon>
        <taxon>BOP clade</taxon>
        <taxon>Oryzoideae</taxon>
        <taxon>Oryzeae</taxon>
        <taxon>Oryzinae</taxon>
        <taxon>Oryza</taxon>
        <taxon>Oryza sativa</taxon>
    </lineage>
</organism>
<evidence type="ECO:0000313" key="2">
    <source>
        <dbReference type="EMBL" id="BAS71520.1"/>
    </source>
</evidence>
<evidence type="ECO:0000313" key="3">
    <source>
        <dbReference type="Proteomes" id="UP000059680"/>
    </source>
</evidence>
<dbReference type="Gramene" id="Os01t0273150-00">
    <property type="protein sequence ID" value="Os01t0273150-00"/>
    <property type="gene ID" value="Os01g0273150"/>
</dbReference>
<evidence type="ECO:0000256" key="1">
    <source>
        <dbReference type="SAM" id="MobiDB-lite"/>
    </source>
</evidence>
<sequence length="80" mass="8374">MRAQDADEFELLATALNSRFQRPSGGSLDSSRFLNVGAEVSSKMPSDGSLDSSRSPNVGAEGSSKMLVVPAFCNCDGTDT</sequence>
<dbReference type="EMBL" id="AP014957">
    <property type="protein sequence ID" value="BAS71520.1"/>
    <property type="molecule type" value="Genomic_DNA"/>
</dbReference>
<feature type="region of interest" description="Disordered" evidence="1">
    <location>
        <begin position="41"/>
        <end position="62"/>
    </location>
</feature>
<reference evidence="2 3" key="3">
    <citation type="journal article" date="2013" name="Rice">
        <title>Improvement of the Oryza sativa Nipponbare reference genome using next generation sequence and optical map data.</title>
        <authorList>
            <person name="Kawahara Y."/>
            <person name="de la Bastide M."/>
            <person name="Hamilton J.P."/>
            <person name="Kanamori H."/>
            <person name="McCombie W.R."/>
            <person name="Ouyang S."/>
            <person name="Schwartz D.C."/>
            <person name="Tanaka T."/>
            <person name="Wu J."/>
            <person name="Zhou S."/>
            <person name="Childs K.L."/>
            <person name="Davidson R.M."/>
            <person name="Lin H."/>
            <person name="Quesada-Ocampo L."/>
            <person name="Vaillancourt B."/>
            <person name="Sakai H."/>
            <person name="Lee S.S."/>
            <person name="Kim J."/>
            <person name="Numa H."/>
            <person name="Itoh T."/>
            <person name="Buell C.R."/>
            <person name="Matsumoto T."/>
        </authorList>
    </citation>
    <scope>NUCLEOTIDE SEQUENCE [LARGE SCALE GENOMIC DNA]</scope>
    <source>
        <strain evidence="3">cv. Nipponbare</strain>
    </source>
</reference>
<keyword evidence="3" id="KW-1185">Reference proteome</keyword>
<name>A0A0P0V0Y9_ORYSJ</name>
<dbReference type="Proteomes" id="UP000059680">
    <property type="component" value="Chromosome 1"/>
</dbReference>